<protein>
    <submittedName>
        <fullName evidence="3">MerR family transcriptional regulator</fullName>
    </submittedName>
</protein>
<dbReference type="SUPFAM" id="SSF46955">
    <property type="entry name" value="Putative DNA-binding domain"/>
    <property type="match status" value="1"/>
</dbReference>
<dbReference type="InterPro" id="IPR009061">
    <property type="entry name" value="DNA-bd_dom_put_sf"/>
</dbReference>
<sequence length="343" mass="38870">MPKKDTTMLKVGQLARHTGLTVRTLHHYDSIGLLSPSARSDAGYRLYSRDDVARLQQIQALRQLGMPLADIGTCLASSGISPLTIIDRQLAALDRQIDEAARVRAQLVHMRQQLRDGETPELASWLTTLEHMTMYDKYFSKDELAKLALYQDDAVKNEWRQLVDEVDRQMKSDSAPETPAARELGMRWMTMLERDTGGDPSVMARLNIMHEKEPGLAQSTGITPAIKDFIMRVMGEIKLDAWSRHLTADELAQMRRHQQTRGKEWPPLIEAISREIAADPTAASVDAKLLAGQWMDLFHDMVGHHPDTLPRFRHAIESEPLLRVGRGMTDEMLAWLRQALHRA</sequence>
<dbReference type="CDD" id="cd04788">
    <property type="entry name" value="HTH_NolA-AlbR"/>
    <property type="match status" value="1"/>
</dbReference>
<comment type="caution">
    <text evidence="3">The sequence shown here is derived from an EMBL/GenBank/DDBJ whole genome shotgun (WGS) entry which is preliminary data.</text>
</comment>
<evidence type="ECO:0000256" key="1">
    <source>
        <dbReference type="ARBA" id="ARBA00023125"/>
    </source>
</evidence>
<dbReference type="Gene3D" id="1.10.1660.10">
    <property type="match status" value="1"/>
</dbReference>
<dbReference type="InterPro" id="IPR000551">
    <property type="entry name" value="MerR-type_HTH_dom"/>
</dbReference>
<keyword evidence="4" id="KW-1185">Reference proteome</keyword>
<dbReference type="EMBL" id="BMKG01000004">
    <property type="protein sequence ID" value="GGB92059.1"/>
    <property type="molecule type" value="Genomic_DNA"/>
</dbReference>
<evidence type="ECO:0000259" key="2">
    <source>
        <dbReference type="PROSITE" id="PS50937"/>
    </source>
</evidence>
<dbReference type="PROSITE" id="PS00552">
    <property type="entry name" value="HTH_MERR_1"/>
    <property type="match status" value="1"/>
</dbReference>
<gene>
    <name evidence="3" type="ORF">GCM10011572_12590</name>
</gene>
<organism evidence="3 4">
    <name type="scientific">Pseudoduganella buxea</name>
    <dbReference type="NCBI Taxonomy" id="1949069"/>
    <lineage>
        <taxon>Bacteria</taxon>
        <taxon>Pseudomonadati</taxon>
        <taxon>Pseudomonadota</taxon>
        <taxon>Betaproteobacteria</taxon>
        <taxon>Burkholderiales</taxon>
        <taxon>Oxalobacteraceae</taxon>
        <taxon>Telluria group</taxon>
        <taxon>Pseudoduganella</taxon>
    </lineage>
</organism>
<dbReference type="PROSITE" id="PS50937">
    <property type="entry name" value="HTH_MERR_2"/>
    <property type="match status" value="1"/>
</dbReference>
<evidence type="ECO:0000313" key="4">
    <source>
        <dbReference type="Proteomes" id="UP000622638"/>
    </source>
</evidence>
<reference evidence="4" key="1">
    <citation type="journal article" date="2019" name="Int. J. Syst. Evol. Microbiol.">
        <title>The Global Catalogue of Microorganisms (GCM) 10K type strain sequencing project: providing services to taxonomists for standard genome sequencing and annotation.</title>
        <authorList>
            <consortium name="The Broad Institute Genomics Platform"/>
            <consortium name="The Broad Institute Genome Sequencing Center for Infectious Disease"/>
            <person name="Wu L."/>
            <person name="Ma J."/>
        </authorList>
    </citation>
    <scope>NUCLEOTIDE SEQUENCE [LARGE SCALE GENOMIC DNA]</scope>
    <source>
        <strain evidence="4">CGMCC 1.15931</strain>
    </source>
</reference>
<dbReference type="PRINTS" id="PR00040">
    <property type="entry name" value="HTHMERR"/>
</dbReference>
<feature type="domain" description="HTH merR-type" evidence="2">
    <location>
        <begin position="8"/>
        <end position="77"/>
    </location>
</feature>
<dbReference type="Pfam" id="PF13411">
    <property type="entry name" value="MerR_1"/>
    <property type="match status" value="1"/>
</dbReference>
<evidence type="ECO:0000313" key="3">
    <source>
        <dbReference type="EMBL" id="GGB92059.1"/>
    </source>
</evidence>
<keyword evidence="1" id="KW-0238">DNA-binding</keyword>
<dbReference type="PANTHER" id="PTHR30204">
    <property type="entry name" value="REDOX-CYCLING DRUG-SENSING TRANSCRIPTIONAL ACTIVATOR SOXR"/>
    <property type="match status" value="1"/>
</dbReference>
<accession>A0ABQ1K8M9</accession>
<dbReference type="SMART" id="SM00422">
    <property type="entry name" value="HTH_MERR"/>
    <property type="match status" value="1"/>
</dbReference>
<name>A0ABQ1K8M9_9BURK</name>
<dbReference type="Proteomes" id="UP000622638">
    <property type="component" value="Unassembled WGS sequence"/>
</dbReference>
<dbReference type="InterPro" id="IPR047057">
    <property type="entry name" value="MerR_fam"/>
</dbReference>
<dbReference type="PANTHER" id="PTHR30204:SF90">
    <property type="entry name" value="HTH-TYPE TRANSCRIPTIONAL ACTIVATOR MTA"/>
    <property type="match status" value="1"/>
</dbReference>
<dbReference type="RefSeq" id="WP_229417558.1">
    <property type="nucleotide sequence ID" value="NZ_BMKG01000004.1"/>
</dbReference>
<proteinExistence type="predicted"/>